<keyword evidence="2 6" id="KW-0812">Transmembrane</keyword>
<sequence length="310" mass="34025">MTVLSTLAGIGMAVGPPLVYADQAYSIIKRKDSSGFSHDVCGVVIIANIIRIFFWLGSRFETPLLVQSILLIISQLLLLAICLNYAPLPPQLPTYAPLSPLPSSPNPGGHNRQESDTDYLSRPPPSSSSLLREPSSTSGLKGVFAGLRVGRRPFDFWQWEGYGSYLEFLAGLIVVLGVLQIILGRWMWYIDALGFIALTIESTLPIPQFIANWRNKSCYGFRESTLAGWFFGDSYKTIYFFIRASPIQFKVTAIMTVCWDSAVLAQRIIYGSKPPRGGASGVGGGTTVHFPSGQSPHVDEESRGLNAEER</sequence>
<feature type="transmembrane region" description="Helical" evidence="6">
    <location>
        <begin position="64"/>
        <end position="86"/>
    </location>
</feature>
<evidence type="ECO:0000256" key="5">
    <source>
        <dbReference type="SAM" id="MobiDB-lite"/>
    </source>
</evidence>
<protein>
    <recommendedName>
        <fullName evidence="9">PQ-loop repeat-containing protein 1</fullName>
    </recommendedName>
</protein>
<name>A0AAJ8LNV3_9TREE</name>
<dbReference type="PANTHER" id="PTHR14856">
    <property type="entry name" value="PQ-LOOP REPEAT-CONTAINING PROTEIN 1-LIKE PROTEIN"/>
    <property type="match status" value="1"/>
</dbReference>
<organism evidence="7 8">
    <name type="scientific">Kwoniella shandongensis</name>
    <dbReference type="NCBI Taxonomy" id="1734106"/>
    <lineage>
        <taxon>Eukaryota</taxon>
        <taxon>Fungi</taxon>
        <taxon>Dikarya</taxon>
        <taxon>Basidiomycota</taxon>
        <taxon>Agaricomycotina</taxon>
        <taxon>Tremellomycetes</taxon>
        <taxon>Tremellales</taxon>
        <taxon>Cryptococcaceae</taxon>
        <taxon>Kwoniella</taxon>
    </lineage>
</organism>
<evidence type="ECO:0008006" key="9">
    <source>
        <dbReference type="Google" id="ProtNLM"/>
    </source>
</evidence>
<evidence type="ECO:0000256" key="4">
    <source>
        <dbReference type="ARBA" id="ARBA00023136"/>
    </source>
</evidence>
<dbReference type="GO" id="GO:0016020">
    <property type="term" value="C:membrane"/>
    <property type="evidence" value="ECO:0007669"/>
    <property type="project" value="UniProtKB-SubCell"/>
</dbReference>
<dbReference type="KEGG" id="ksn:43588428"/>
<dbReference type="GeneID" id="43588428"/>
<dbReference type="GO" id="GO:0005802">
    <property type="term" value="C:trans-Golgi network"/>
    <property type="evidence" value="ECO:0007669"/>
    <property type="project" value="TreeGrafter"/>
</dbReference>
<dbReference type="Proteomes" id="UP000322225">
    <property type="component" value="Chromosome 10"/>
</dbReference>
<dbReference type="GO" id="GO:0005829">
    <property type="term" value="C:cytosol"/>
    <property type="evidence" value="ECO:0007669"/>
    <property type="project" value="GOC"/>
</dbReference>
<feature type="compositionally biased region" description="Low complexity" evidence="5">
    <location>
        <begin position="127"/>
        <end position="138"/>
    </location>
</feature>
<keyword evidence="4 6" id="KW-0472">Membrane</keyword>
<reference evidence="7" key="1">
    <citation type="submission" date="2017-08" db="EMBL/GenBank/DDBJ databases">
        <authorList>
            <person name="Cuomo C."/>
            <person name="Billmyre B."/>
            <person name="Heitman J."/>
        </authorList>
    </citation>
    <scope>NUCLEOTIDE SEQUENCE</scope>
    <source>
        <strain evidence="7">CBS 12478</strain>
    </source>
</reference>
<feature type="transmembrane region" description="Helical" evidence="6">
    <location>
        <begin position="162"/>
        <end position="183"/>
    </location>
</feature>
<dbReference type="PANTHER" id="PTHR14856:SF9">
    <property type="entry name" value="PQ-LOOP REPEAT-CONTAINING PROTEIN 1"/>
    <property type="match status" value="1"/>
</dbReference>
<comment type="subcellular location">
    <subcellularLocation>
        <location evidence="1">Membrane</location>
        <topology evidence="1">Multi-pass membrane protein</topology>
    </subcellularLocation>
</comment>
<dbReference type="Gene3D" id="1.20.1280.290">
    <property type="match status" value="2"/>
</dbReference>
<gene>
    <name evidence="7" type="ORF">CI109_105791</name>
</gene>
<evidence type="ECO:0000256" key="3">
    <source>
        <dbReference type="ARBA" id="ARBA00022989"/>
    </source>
</evidence>
<dbReference type="AlphaFoldDB" id="A0AAJ8LNV3"/>
<evidence type="ECO:0000256" key="6">
    <source>
        <dbReference type="SAM" id="Phobius"/>
    </source>
</evidence>
<reference evidence="7" key="2">
    <citation type="submission" date="2024-01" db="EMBL/GenBank/DDBJ databases">
        <title>Comparative genomics of Cryptococcus and Kwoniella reveals pathogenesis evolution and contrasting modes of karyotype evolution via chromosome fusion or intercentromeric recombination.</title>
        <authorList>
            <person name="Coelho M.A."/>
            <person name="David-Palma M."/>
            <person name="Shea T."/>
            <person name="Bowers K."/>
            <person name="McGinley-Smith S."/>
            <person name="Mohammad A.W."/>
            <person name="Gnirke A."/>
            <person name="Yurkov A.M."/>
            <person name="Nowrousian M."/>
            <person name="Sun S."/>
            <person name="Cuomo C.A."/>
            <person name="Heitman J."/>
        </authorList>
    </citation>
    <scope>NUCLEOTIDE SEQUENCE</scope>
    <source>
        <strain evidence="7">CBS 12478</strain>
    </source>
</reference>
<dbReference type="RefSeq" id="XP_065823800.1">
    <property type="nucleotide sequence ID" value="XM_065967728.1"/>
</dbReference>
<evidence type="ECO:0000256" key="2">
    <source>
        <dbReference type="ARBA" id="ARBA00022692"/>
    </source>
</evidence>
<feature type="region of interest" description="Disordered" evidence="5">
    <location>
        <begin position="99"/>
        <end position="138"/>
    </location>
</feature>
<dbReference type="GO" id="GO:0042147">
    <property type="term" value="P:retrograde transport, endosome to Golgi"/>
    <property type="evidence" value="ECO:0007669"/>
    <property type="project" value="TreeGrafter"/>
</dbReference>
<evidence type="ECO:0000313" key="8">
    <source>
        <dbReference type="Proteomes" id="UP000322225"/>
    </source>
</evidence>
<feature type="compositionally biased region" description="Basic and acidic residues" evidence="5">
    <location>
        <begin position="297"/>
        <end position="310"/>
    </location>
</feature>
<proteinExistence type="predicted"/>
<dbReference type="GO" id="GO:0005768">
    <property type="term" value="C:endosome"/>
    <property type="evidence" value="ECO:0007669"/>
    <property type="project" value="TreeGrafter"/>
</dbReference>
<dbReference type="InterPro" id="IPR052241">
    <property type="entry name" value="SLC66/Scramblase_ANY1"/>
</dbReference>
<dbReference type="EMBL" id="CP144060">
    <property type="protein sequence ID" value="WWD21307.1"/>
    <property type="molecule type" value="Genomic_DNA"/>
</dbReference>
<dbReference type="InterPro" id="IPR006603">
    <property type="entry name" value="PQ-loop_rpt"/>
</dbReference>
<feature type="transmembrane region" description="Helical" evidence="6">
    <location>
        <begin position="37"/>
        <end position="57"/>
    </location>
</feature>
<accession>A0AAJ8LNV3</accession>
<dbReference type="GO" id="GO:0045332">
    <property type="term" value="P:phospholipid translocation"/>
    <property type="evidence" value="ECO:0007669"/>
    <property type="project" value="TreeGrafter"/>
</dbReference>
<dbReference type="Pfam" id="PF04193">
    <property type="entry name" value="PQ-loop"/>
    <property type="match status" value="1"/>
</dbReference>
<evidence type="ECO:0000256" key="1">
    <source>
        <dbReference type="ARBA" id="ARBA00004141"/>
    </source>
</evidence>
<keyword evidence="3 6" id="KW-1133">Transmembrane helix</keyword>
<evidence type="ECO:0000313" key="7">
    <source>
        <dbReference type="EMBL" id="WWD21307.1"/>
    </source>
</evidence>
<keyword evidence="8" id="KW-1185">Reference proteome</keyword>
<feature type="region of interest" description="Disordered" evidence="5">
    <location>
        <begin position="276"/>
        <end position="310"/>
    </location>
</feature>